<dbReference type="EMBL" id="CP103416">
    <property type="protein sequence ID" value="UVW34835.1"/>
    <property type="molecule type" value="Genomic_DNA"/>
</dbReference>
<dbReference type="SUPFAM" id="SSF48452">
    <property type="entry name" value="TPR-like"/>
    <property type="match status" value="1"/>
</dbReference>
<dbReference type="InterPro" id="IPR051012">
    <property type="entry name" value="CellSynth/LPSAsmb/PSIAsmb"/>
</dbReference>
<dbReference type="SMART" id="SM00028">
    <property type="entry name" value="TPR"/>
    <property type="match status" value="6"/>
</dbReference>
<feature type="repeat" description="TPR" evidence="3">
    <location>
        <begin position="502"/>
        <end position="535"/>
    </location>
</feature>
<name>A0ABY5TM62_9GAMM</name>
<reference evidence="6" key="1">
    <citation type="submission" date="2022-08" db="EMBL/GenBank/DDBJ databases">
        <title>Catabolic pathway analysis in culturable SAR92 clade bacteria reveals their overlooked roles in DMSP degradation in coastal seas.</title>
        <authorList>
            <person name="He X."/>
            <person name="Zhang X."/>
            <person name="Zhang Y."/>
        </authorList>
    </citation>
    <scope>NUCLEOTIDE SEQUENCE</scope>
    <source>
        <strain evidence="6">H455</strain>
    </source>
</reference>
<dbReference type="PANTHER" id="PTHR45586">
    <property type="entry name" value="TPR REPEAT-CONTAINING PROTEIN PA4667"/>
    <property type="match status" value="1"/>
</dbReference>
<feature type="chain" id="PRO_5045583069" evidence="5">
    <location>
        <begin position="28"/>
        <end position="613"/>
    </location>
</feature>
<evidence type="ECO:0000313" key="6">
    <source>
        <dbReference type="EMBL" id="UVW34835.1"/>
    </source>
</evidence>
<dbReference type="SUPFAM" id="SSF81901">
    <property type="entry name" value="HCP-like"/>
    <property type="match status" value="1"/>
</dbReference>
<evidence type="ECO:0000256" key="4">
    <source>
        <dbReference type="SAM" id="MobiDB-lite"/>
    </source>
</evidence>
<keyword evidence="2 3" id="KW-0802">TPR repeat</keyword>
<proteinExistence type="predicted"/>
<organism evidence="6 7">
    <name type="scientific">SAR92 clade bacterium H455</name>
    <dbReference type="NCBI Taxonomy" id="2974818"/>
    <lineage>
        <taxon>Bacteria</taxon>
        <taxon>Pseudomonadati</taxon>
        <taxon>Pseudomonadota</taxon>
        <taxon>Gammaproteobacteria</taxon>
        <taxon>Cellvibrionales</taxon>
        <taxon>Porticoccaceae</taxon>
        <taxon>SAR92 clade</taxon>
    </lineage>
</organism>
<keyword evidence="5" id="KW-0732">Signal</keyword>
<gene>
    <name evidence="6" type="ORF">NYF23_12580</name>
</gene>
<keyword evidence="1" id="KW-0677">Repeat</keyword>
<sequence length="613" mass="67845">MMKLPNSIRSAPFAISLVALLTACASAPENGDPSSSAAPADRIEFPKQELAAIKPFAEESLYQTLVADVALTRGQFKTALENYLVQARETRDAGIIRLTNSIASHQGDAGAMLESAQLWVEVEPNETDARRAALQAYAVYKRPFEALEQASWLYRNNNDQEAFLAVTAIDEGNKKALIPRLIEAYRALPLEPDQQAAAELAVAILFREVGDLDSAVATSQYFLTMAPDNQRGILLLAQLLHQQDKVTEASALLADALQRQPEDRNLRLQYARFLTLLDRPKAILQFEQLREQNTDDQQINFLLGLLYLNQGSEELATTLLQQASRDPQISADAQYHLATIAERNGDLTTALRHYQQVKFGRNYLAAASKATILLAQGYGIDYARAYLQTLRQQQPNQASELIQLESNLLVSNNQSEQAINLLSRGLRANPTDAKLLYARSMVAELQNNFALAEQDLRALLAQDADNPTALNALGYTMILHTDRSEEAYRLIKRAYLLNPGDPAIIDSMGWVLFVMGKAEEALPYLQKAMAILPDPEIAAHLGEVQWFLGERQAALQTWQRGLAQSPNHPTIKSTMQRLGVDAADFDTTRKNSKENSSADSAALIDTSQPETNQ</sequence>
<evidence type="ECO:0000256" key="5">
    <source>
        <dbReference type="SAM" id="SignalP"/>
    </source>
</evidence>
<evidence type="ECO:0000313" key="7">
    <source>
        <dbReference type="Proteomes" id="UP001059934"/>
    </source>
</evidence>
<evidence type="ECO:0000256" key="2">
    <source>
        <dbReference type="ARBA" id="ARBA00022803"/>
    </source>
</evidence>
<dbReference type="Pfam" id="PF14559">
    <property type="entry name" value="TPR_19"/>
    <property type="match status" value="1"/>
</dbReference>
<keyword evidence="7" id="KW-1185">Reference proteome</keyword>
<feature type="signal peptide" evidence="5">
    <location>
        <begin position="1"/>
        <end position="27"/>
    </location>
</feature>
<dbReference type="InterPro" id="IPR011990">
    <property type="entry name" value="TPR-like_helical_dom_sf"/>
</dbReference>
<dbReference type="InterPro" id="IPR019734">
    <property type="entry name" value="TPR_rpt"/>
</dbReference>
<feature type="compositionally biased region" description="Polar residues" evidence="4">
    <location>
        <begin position="594"/>
        <end position="613"/>
    </location>
</feature>
<dbReference type="PROSITE" id="PS51257">
    <property type="entry name" value="PROKAR_LIPOPROTEIN"/>
    <property type="match status" value="1"/>
</dbReference>
<dbReference type="Proteomes" id="UP001059934">
    <property type="component" value="Chromosome"/>
</dbReference>
<dbReference type="Pfam" id="PF13432">
    <property type="entry name" value="TPR_16"/>
    <property type="match status" value="1"/>
</dbReference>
<protein>
    <submittedName>
        <fullName evidence="6">Tetratricopeptide repeat protein</fullName>
    </submittedName>
</protein>
<dbReference type="Gene3D" id="1.25.40.10">
    <property type="entry name" value="Tetratricopeptide repeat domain"/>
    <property type="match status" value="2"/>
</dbReference>
<feature type="region of interest" description="Disordered" evidence="4">
    <location>
        <begin position="583"/>
        <end position="613"/>
    </location>
</feature>
<evidence type="ECO:0000256" key="3">
    <source>
        <dbReference type="PROSITE-ProRule" id="PRU00339"/>
    </source>
</evidence>
<accession>A0ABY5TM62</accession>
<evidence type="ECO:0000256" key="1">
    <source>
        <dbReference type="ARBA" id="ARBA00022737"/>
    </source>
</evidence>
<dbReference type="PANTHER" id="PTHR45586:SF1">
    <property type="entry name" value="LIPOPOLYSACCHARIDE ASSEMBLY PROTEIN B"/>
    <property type="match status" value="1"/>
</dbReference>
<dbReference type="PROSITE" id="PS50005">
    <property type="entry name" value="TPR"/>
    <property type="match status" value="1"/>
</dbReference>